<evidence type="ECO:0000256" key="2">
    <source>
        <dbReference type="PIRSR" id="PIRSR640198-2"/>
    </source>
</evidence>
<evidence type="ECO:0000259" key="4">
    <source>
        <dbReference type="PROSITE" id="PS51459"/>
    </source>
</evidence>
<dbReference type="Gene3D" id="1.10.3290.10">
    <property type="entry name" value="Fido-like domain"/>
    <property type="match status" value="1"/>
</dbReference>
<dbReference type="PANTHER" id="PTHR13504">
    <property type="entry name" value="FIDO DOMAIN-CONTAINING PROTEIN DDB_G0283145"/>
    <property type="match status" value="1"/>
</dbReference>
<accession>A0A1S1JWY2</accession>
<dbReference type="Proteomes" id="UP000179636">
    <property type="component" value="Unassembled WGS sequence"/>
</dbReference>
<dbReference type="OrthoDB" id="9813719at2"/>
<evidence type="ECO:0000313" key="5">
    <source>
        <dbReference type="EMBL" id="OHT93300.1"/>
    </source>
</evidence>
<dbReference type="Pfam" id="PF02661">
    <property type="entry name" value="Fic"/>
    <property type="match status" value="1"/>
</dbReference>
<protein>
    <submittedName>
        <fullName evidence="5">Fic protein</fullName>
    </submittedName>
</protein>
<dbReference type="STRING" id="1908205.BKG60_27405"/>
<keyword evidence="6" id="KW-1185">Reference proteome</keyword>
<accession>A0A1Q9W3U8</accession>
<feature type="active site" evidence="1">
    <location>
        <position position="226"/>
    </location>
</feature>
<dbReference type="SUPFAM" id="SSF140931">
    <property type="entry name" value="Fic-like"/>
    <property type="match status" value="1"/>
</dbReference>
<evidence type="ECO:0000256" key="1">
    <source>
        <dbReference type="PIRSR" id="PIRSR640198-1"/>
    </source>
</evidence>
<dbReference type="PANTHER" id="PTHR13504:SF38">
    <property type="entry name" value="FIDO DOMAIN-CONTAINING PROTEIN"/>
    <property type="match status" value="1"/>
</dbReference>
<keyword evidence="2" id="KW-0067">ATP-binding</keyword>
<feature type="binding site" evidence="2">
    <location>
        <begin position="230"/>
        <end position="237"/>
    </location>
    <ligand>
        <name>ATP</name>
        <dbReference type="ChEBI" id="CHEBI:30616"/>
    </ligand>
</feature>
<dbReference type="AlphaFoldDB" id="A0A1S1JWY2"/>
<evidence type="ECO:0000313" key="6">
    <source>
        <dbReference type="Proteomes" id="UP000179636"/>
    </source>
</evidence>
<gene>
    <name evidence="5" type="ORF">BKG61_22210</name>
</gene>
<dbReference type="RefSeq" id="WP_070946282.1">
    <property type="nucleotide sequence ID" value="NZ_MLCL01000089.1"/>
</dbReference>
<dbReference type="InterPro" id="IPR040198">
    <property type="entry name" value="Fido_containing"/>
</dbReference>
<comment type="caution">
    <text evidence="5">The sequence shown here is derived from an EMBL/GenBank/DDBJ whole genome shotgun (WGS) entry which is preliminary data.</text>
</comment>
<dbReference type="InterPro" id="IPR036597">
    <property type="entry name" value="Fido-like_dom_sf"/>
</dbReference>
<name>A0A1S1JWY2_9MYCO</name>
<keyword evidence="2" id="KW-0547">Nucleotide-binding</keyword>
<dbReference type="PROSITE" id="PS51459">
    <property type="entry name" value="FIDO"/>
    <property type="match status" value="1"/>
</dbReference>
<organism evidence="5 6">
    <name type="scientific">Mycobacterium syngnathidarum</name>
    <dbReference type="NCBI Taxonomy" id="1908205"/>
    <lineage>
        <taxon>Bacteria</taxon>
        <taxon>Bacillati</taxon>
        <taxon>Actinomycetota</taxon>
        <taxon>Actinomycetes</taxon>
        <taxon>Mycobacteriales</taxon>
        <taxon>Mycobacteriaceae</taxon>
        <taxon>Mycobacterium</taxon>
    </lineage>
</organism>
<sequence>MRPASHAWPPHRQESRDWTQAHRGGTRDDRMLRSIVVSLPPLIADRTVALDSEIAADLETATSEITKLDGTYADDLSALGTLLLRTESVASSKIEQIEASVDDYARALHGVRANSSAVAMAAATSALEAMIGTVGPRKPIRLSAINAAHAALMRDDPSESSAAGELRDVQNWIGGSDFSPRGALYIPPPPDTVQDYMKDLITFANRDDMPVLLQAAIAHAQFESIHPFTDGNGRIGRALINTILRRRGTTTRVVVPLASALVARRDDYFDALGSYRSGDLAPLLGTFICSAGIASAESRITAERLREIPSQWRELTGPVRRASAAAKLLGLLPATPILTSDDAVALVDAPRSSVFDAINRLRDAEVLRALTDRKRDQIWGASLVLDELDDLGSRIAAAVRG</sequence>
<feature type="compositionally biased region" description="Basic and acidic residues" evidence="3">
    <location>
        <begin position="11"/>
        <end position="25"/>
    </location>
</feature>
<dbReference type="GO" id="GO:0005524">
    <property type="term" value="F:ATP binding"/>
    <property type="evidence" value="ECO:0007669"/>
    <property type="project" value="UniProtKB-KW"/>
</dbReference>
<dbReference type="InterPro" id="IPR003812">
    <property type="entry name" value="Fido"/>
</dbReference>
<dbReference type="EMBL" id="MLHV01000024">
    <property type="protein sequence ID" value="OHT93300.1"/>
    <property type="molecule type" value="Genomic_DNA"/>
</dbReference>
<feature type="domain" description="Fido" evidence="4">
    <location>
        <begin position="140"/>
        <end position="290"/>
    </location>
</feature>
<feature type="region of interest" description="Disordered" evidence="3">
    <location>
        <begin position="1"/>
        <end position="25"/>
    </location>
</feature>
<proteinExistence type="predicted"/>
<evidence type="ECO:0000256" key="3">
    <source>
        <dbReference type="SAM" id="MobiDB-lite"/>
    </source>
</evidence>
<reference evidence="5 6" key="1">
    <citation type="submission" date="2016-10" db="EMBL/GenBank/DDBJ databases">
        <title>Evaluation of Human, Animal and Environmental Mycobacterium chelonae Isolates by Core Genome Phylogenomic Analysis, Targeted Gene Comparison, and Anti-microbial Susceptibility Patterns: A Tale of Mistaken Identities.</title>
        <authorList>
            <person name="Fogelson S.B."/>
            <person name="Camus A.C."/>
            <person name="Lorenz W."/>
            <person name="Vasireddy R."/>
            <person name="Vasireddy S."/>
            <person name="Smith T."/>
            <person name="Brown-Elliott B.A."/>
            <person name="Wallace R.J.Jr."/>
            <person name="Hasan N.A."/>
            <person name="Reischl U."/>
            <person name="Sanchez S."/>
        </authorList>
    </citation>
    <scope>NUCLEOTIDE SEQUENCE [LARGE SCALE GENOMIC DNA]</scope>
    <source>
        <strain evidence="5 6">24999</strain>
    </source>
</reference>